<dbReference type="InterPro" id="IPR001656">
    <property type="entry name" value="PsdUridine_synth_TruD"/>
</dbReference>
<dbReference type="InterPro" id="IPR020103">
    <property type="entry name" value="PsdUridine_synth_cat_dom_sf"/>
</dbReference>
<dbReference type="EC" id="5.4.99.27" evidence="4"/>
<dbReference type="InterPro" id="IPR042214">
    <property type="entry name" value="TruD_catalytic"/>
</dbReference>
<dbReference type="Gene3D" id="3.30.2340.10">
    <property type="entry name" value="TruD, insertion domain"/>
    <property type="match status" value="1"/>
</dbReference>
<evidence type="ECO:0000256" key="2">
    <source>
        <dbReference type="ARBA" id="ARBA00022694"/>
    </source>
</evidence>
<evidence type="ECO:0000256" key="4">
    <source>
        <dbReference type="HAMAP-Rule" id="MF_01082"/>
    </source>
</evidence>
<proteinExistence type="inferred from homology"/>
<reference evidence="6 7" key="1">
    <citation type="submission" date="2023-06" db="EMBL/GenBank/DDBJ databases">
        <title>Thiopseudomonas sp. CY1220 draft genome sequence.</title>
        <authorList>
            <person name="Zhao G."/>
            <person name="An M."/>
        </authorList>
    </citation>
    <scope>NUCLEOTIDE SEQUENCE [LARGE SCALE GENOMIC DNA]</scope>
    <source>
        <strain evidence="6 7">CY1220</strain>
    </source>
</reference>
<comment type="function">
    <text evidence="4">Responsible for synthesis of pseudouridine from uracil-13 in transfer RNAs.</text>
</comment>
<dbReference type="InterPro" id="IPR043165">
    <property type="entry name" value="TruD_insert_sf"/>
</dbReference>
<dbReference type="PROSITE" id="PS01268">
    <property type="entry name" value="UPF0024"/>
    <property type="match status" value="1"/>
</dbReference>
<evidence type="ECO:0000256" key="3">
    <source>
        <dbReference type="ARBA" id="ARBA00023235"/>
    </source>
</evidence>
<accession>A0ABT7SRY7</accession>
<evidence type="ECO:0000256" key="1">
    <source>
        <dbReference type="ARBA" id="ARBA00007953"/>
    </source>
</evidence>
<dbReference type="Proteomes" id="UP001241056">
    <property type="component" value="Unassembled WGS sequence"/>
</dbReference>
<sequence length="351" mass="39776">MTESDLLGPRAWGEPCGWAMLKASAEDFQVDELLDIPLSGTGEHLWLWIEKRQLNTEDVVRLLARAAQVPFKNVSYAGLKDRQALTSQWFSIHVPGRDVDVSGVESEQLRILQATRHTRKIQRGTHKANGFRIRLTQLSANRDKITERLKHIQRSGVPNYFGVQRFGRNGANVQHAVHCAERQELPTQRNVRSRLLSTARSFIFNRILAARVADGSWQQAKLGDLLTFTQSRSHFLAAAQELLDPRLQELDLHPSGALWGRGELATQAQVLSLEQRVADNHAALCRWLEQAGLKQERRILRLPVAELSWCYPDENTLELRFNLPVGCYATAVIREIVELLPVNDVDVACEF</sequence>
<dbReference type="InterPro" id="IPR011760">
    <property type="entry name" value="PsdUridine_synth_TruD_insert"/>
</dbReference>
<dbReference type="EMBL" id="JAUCDY010000019">
    <property type="protein sequence ID" value="MDM7858921.1"/>
    <property type="molecule type" value="Genomic_DNA"/>
</dbReference>
<gene>
    <name evidence="4 6" type="primary">truD</name>
    <name evidence="6" type="ORF">QEZ41_11665</name>
</gene>
<dbReference type="PANTHER" id="PTHR47811">
    <property type="entry name" value="TRNA PSEUDOURIDINE SYNTHASE D"/>
    <property type="match status" value="1"/>
</dbReference>
<protein>
    <recommendedName>
        <fullName evidence="4">tRNA pseudouridine synthase D</fullName>
        <ecNumber evidence="4">5.4.99.27</ecNumber>
    </recommendedName>
    <alternativeName>
        <fullName evidence="4">tRNA pseudouridine(13) synthase</fullName>
    </alternativeName>
    <alternativeName>
        <fullName evidence="4">tRNA pseudouridylate synthase D</fullName>
    </alternativeName>
    <alternativeName>
        <fullName evidence="4">tRNA-uridine isomerase D</fullName>
    </alternativeName>
</protein>
<keyword evidence="3 4" id="KW-0413">Isomerase</keyword>
<evidence type="ECO:0000259" key="5">
    <source>
        <dbReference type="PROSITE" id="PS50984"/>
    </source>
</evidence>
<comment type="catalytic activity">
    <reaction evidence="4">
        <text>uridine(13) in tRNA = pseudouridine(13) in tRNA</text>
        <dbReference type="Rhea" id="RHEA:42540"/>
        <dbReference type="Rhea" id="RHEA-COMP:10105"/>
        <dbReference type="Rhea" id="RHEA-COMP:10106"/>
        <dbReference type="ChEBI" id="CHEBI:65314"/>
        <dbReference type="ChEBI" id="CHEBI:65315"/>
        <dbReference type="EC" id="5.4.99.27"/>
    </reaction>
</comment>
<dbReference type="Gene3D" id="3.30.2350.20">
    <property type="entry name" value="TruD, catalytic domain"/>
    <property type="match status" value="1"/>
</dbReference>
<organism evidence="6 7">
    <name type="scientific">Thiopseudomonas acetoxidans</name>
    <dbReference type="NCBI Taxonomy" id="3041622"/>
    <lineage>
        <taxon>Bacteria</taxon>
        <taxon>Pseudomonadati</taxon>
        <taxon>Pseudomonadota</taxon>
        <taxon>Gammaproteobacteria</taxon>
        <taxon>Pseudomonadales</taxon>
        <taxon>Pseudomonadaceae</taxon>
        <taxon>Thiopseudomonas</taxon>
    </lineage>
</organism>
<feature type="domain" description="TRUD" evidence="5">
    <location>
        <begin position="156"/>
        <end position="302"/>
    </location>
</feature>
<dbReference type="GO" id="GO:0160150">
    <property type="term" value="F:tRNA pseudouridine(13) synthase activity"/>
    <property type="evidence" value="ECO:0007669"/>
    <property type="project" value="UniProtKB-EC"/>
</dbReference>
<keyword evidence="2 4" id="KW-0819">tRNA processing</keyword>
<dbReference type="PROSITE" id="PS50984">
    <property type="entry name" value="TRUD"/>
    <property type="match status" value="1"/>
</dbReference>
<dbReference type="NCBIfam" id="NF002153">
    <property type="entry name" value="PRK00984.1-2"/>
    <property type="match status" value="1"/>
</dbReference>
<dbReference type="PANTHER" id="PTHR47811:SF1">
    <property type="entry name" value="TRNA PSEUDOURIDINE SYNTHASE D"/>
    <property type="match status" value="1"/>
</dbReference>
<keyword evidence="7" id="KW-1185">Reference proteome</keyword>
<evidence type="ECO:0000313" key="7">
    <source>
        <dbReference type="Proteomes" id="UP001241056"/>
    </source>
</evidence>
<comment type="similarity">
    <text evidence="1 4">Belongs to the pseudouridine synthase TruD family.</text>
</comment>
<feature type="active site" description="Nucleophile" evidence="4">
    <location>
        <position position="81"/>
    </location>
</feature>
<dbReference type="InterPro" id="IPR050170">
    <property type="entry name" value="TruD_pseudoU_synthase"/>
</dbReference>
<name>A0ABT7SRY7_9GAMM</name>
<comment type="caution">
    <text evidence="6">The sequence shown here is derived from an EMBL/GenBank/DDBJ whole genome shotgun (WGS) entry which is preliminary data.</text>
</comment>
<dbReference type="InterPro" id="IPR020119">
    <property type="entry name" value="PsdUridine_synth_TruD_CS"/>
</dbReference>
<dbReference type="RefSeq" id="WP_289411771.1">
    <property type="nucleotide sequence ID" value="NZ_JAUCDY010000019.1"/>
</dbReference>
<dbReference type="Pfam" id="PF01142">
    <property type="entry name" value="TruD"/>
    <property type="match status" value="2"/>
</dbReference>
<dbReference type="HAMAP" id="MF_01082">
    <property type="entry name" value="TruD"/>
    <property type="match status" value="1"/>
</dbReference>
<dbReference type="SUPFAM" id="SSF55120">
    <property type="entry name" value="Pseudouridine synthase"/>
    <property type="match status" value="1"/>
</dbReference>
<evidence type="ECO:0000313" key="6">
    <source>
        <dbReference type="EMBL" id="MDM7858921.1"/>
    </source>
</evidence>